<name>A0A375AEK7_9GAMM</name>
<dbReference type="Proteomes" id="UP000294820">
    <property type="component" value="Chromosome 1"/>
</dbReference>
<reference evidence="2 4" key="1">
    <citation type="submission" date="2016-09" db="EMBL/GenBank/DDBJ databases">
        <authorList>
            <person name="Reverchon S."/>
            <person name="Nasser W."/>
            <person name="Leonard S."/>
            <person name="Brochier C."/>
            <person name="Duprey A."/>
        </authorList>
    </citation>
    <scope>NUCLEOTIDE SEQUENCE [LARGE SCALE GENOMIC DNA]</scope>
    <source>
        <strain evidence="2 4">174/2</strain>
    </source>
</reference>
<proteinExistence type="predicted"/>
<evidence type="ECO:0000313" key="4">
    <source>
        <dbReference type="Proteomes" id="UP000294820"/>
    </source>
</evidence>
<keyword evidence="4" id="KW-1185">Reference proteome</keyword>
<dbReference type="Gene3D" id="3.90.1340.10">
    <property type="entry name" value="Phage tail collar domain"/>
    <property type="match status" value="1"/>
</dbReference>
<sequence length="232" mass="24425">MKPLIPVTTQSSDGAFYDENKVTGEEGTIVDAAYMNSMQGAVRSIQSELLTLLGFAGINADGSSTTQLMMALDWRYAKLTGLTQKLDIADIAGIPLPWPQASAPAGWLKCNGQAFDKTLYPRLAALYQSGVLPDLRGEFIRGWDDGRGVDMGRGLMSAQGDAIQNHGHGDMRYSGQAASGGNLPIIDGGGAFSGGGDLIGGISIRAISGGQPRVSSETRPRNVAFNYIVRAA</sequence>
<dbReference type="Pfam" id="PF07484">
    <property type="entry name" value="Collar"/>
    <property type="match status" value="1"/>
</dbReference>
<dbReference type="PANTHER" id="PTHR35191">
    <property type="entry name" value="PROPHAGE SIDE TAIL FIBER PROTEIN HOMOLOG STFQ-RELATED"/>
    <property type="match status" value="1"/>
</dbReference>
<evidence type="ECO:0000313" key="2">
    <source>
        <dbReference type="EMBL" id="SLM64029.1"/>
    </source>
</evidence>
<dbReference type="InterPro" id="IPR051934">
    <property type="entry name" value="Phage_Tail_Fiber_Structural"/>
</dbReference>
<dbReference type="InterPro" id="IPR037053">
    <property type="entry name" value="Phage_tail_collar_dom_sf"/>
</dbReference>
<dbReference type="KEGG" id="daq:DAQ1742_03675"/>
<feature type="domain" description="Phage tail collar" evidence="1">
    <location>
        <begin position="93"/>
        <end position="140"/>
    </location>
</feature>
<protein>
    <submittedName>
        <fullName evidence="2">Phage tail fiber protein</fullName>
    </submittedName>
</protein>
<dbReference type="AlphaFoldDB" id="A0A375AEK7"/>
<evidence type="ECO:0000313" key="3">
    <source>
        <dbReference type="EMBL" id="SLM64469.1"/>
    </source>
</evidence>
<dbReference type="EMBL" id="LT615367">
    <property type="protein sequence ID" value="SLM64469.1"/>
    <property type="molecule type" value="Genomic_DNA"/>
</dbReference>
<dbReference type="EMBL" id="LT615367">
    <property type="protein sequence ID" value="SLM64029.1"/>
    <property type="molecule type" value="Genomic_DNA"/>
</dbReference>
<dbReference type="KEGG" id="daq:DAQ1742_03206"/>
<dbReference type="SUPFAM" id="SSF88874">
    <property type="entry name" value="Receptor-binding domain of short tail fibre protein gp12"/>
    <property type="match status" value="1"/>
</dbReference>
<evidence type="ECO:0000259" key="1">
    <source>
        <dbReference type="Pfam" id="PF07484"/>
    </source>
</evidence>
<dbReference type="PANTHER" id="PTHR35191:SF1">
    <property type="entry name" value="PROPHAGE SIDE TAIL FIBER PROTEIN HOMOLOG STFQ-RELATED"/>
    <property type="match status" value="1"/>
</dbReference>
<gene>
    <name evidence="2" type="ORF">DAQ1742_03206</name>
    <name evidence="3" type="ORF">DAQ1742_03675</name>
</gene>
<dbReference type="InterPro" id="IPR011083">
    <property type="entry name" value="Phage_tail_collar_dom"/>
</dbReference>
<accession>A0A375AEK7</accession>
<organism evidence="2 4">
    <name type="scientific">Dickeya aquatica</name>
    <dbReference type="NCBI Taxonomy" id="1401087"/>
    <lineage>
        <taxon>Bacteria</taxon>
        <taxon>Pseudomonadati</taxon>
        <taxon>Pseudomonadota</taxon>
        <taxon>Gammaproteobacteria</taxon>
        <taxon>Enterobacterales</taxon>
        <taxon>Pectobacteriaceae</taxon>
        <taxon>Dickeya</taxon>
    </lineage>
</organism>
<dbReference type="RefSeq" id="WP_145916138.1">
    <property type="nucleotide sequence ID" value="NZ_LT615367.1"/>
</dbReference>